<evidence type="ECO:0000256" key="4">
    <source>
        <dbReference type="ARBA" id="ARBA00023136"/>
    </source>
</evidence>
<reference evidence="6" key="2">
    <citation type="submission" date="2025-09" db="UniProtKB">
        <authorList>
            <consortium name="Ensembl"/>
        </authorList>
    </citation>
    <scope>IDENTIFICATION</scope>
</reference>
<dbReference type="Proteomes" id="UP000261620">
    <property type="component" value="Unplaced"/>
</dbReference>
<dbReference type="Ensembl" id="ENSMMOT00000009125.1">
    <property type="protein sequence ID" value="ENSMMOP00000008964.1"/>
    <property type="gene ID" value="ENSMMOG00000006922.1"/>
</dbReference>
<keyword evidence="7" id="KW-1185">Reference proteome</keyword>
<dbReference type="STRING" id="94237.ENSMMOP00000008964"/>
<feature type="transmembrane region" description="Helical" evidence="5">
    <location>
        <begin position="238"/>
        <end position="255"/>
    </location>
</feature>
<feature type="transmembrane region" description="Helical" evidence="5">
    <location>
        <begin position="402"/>
        <end position="424"/>
    </location>
</feature>
<comment type="subcellular location">
    <subcellularLocation>
        <location evidence="1">Membrane</location>
        <topology evidence="1">Multi-pass membrane protein</topology>
    </subcellularLocation>
</comment>
<dbReference type="InterPro" id="IPR005828">
    <property type="entry name" value="MFS_sugar_transport-like"/>
</dbReference>
<name>A0A3Q3WJH8_MOLML</name>
<feature type="transmembrane region" description="Helical" evidence="5">
    <location>
        <begin position="186"/>
        <end position="204"/>
    </location>
</feature>
<evidence type="ECO:0000256" key="5">
    <source>
        <dbReference type="SAM" id="Phobius"/>
    </source>
</evidence>
<organism evidence="6 7">
    <name type="scientific">Mola mola</name>
    <name type="common">Ocean sunfish</name>
    <name type="synonym">Tetraodon mola</name>
    <dbReference type="NCBI Taxonomy" id="94237"/>
    <lineage>
        <taxon>Eukaryota</taxon>
        <taxon>Metazoa</taxon>
        <taxon>Chordata</taxon>
        <taxon>Craniata</taxon>
        <taxon>Vertebrata</taxon>
        <taxon>Euteleostomi</taxon>
        <taxon>Actinopterygii</taxon>
        <taxon>Neopterygii</taxon>
        <taxon>Teleostei</taxon>
        <taxon>Neoteleostei</taxon>
        <taxon>Acanthomorphata</taxon>
        <taxon>Eupercaria</taxon>
        <taxon>Tetraodontiformes</taxon>
        <taxon>Molidae</taxon>
        <taxon>Mola</taxon>
    </lineage>
</organism>
<feature type="transmembrane region" description="Helical" evidence="5">
    <location>
        <begin position="378"/>
        <end position="396"/>
    </location>
</feature>
<accession>A0A3Q3WJH8</accession>
<dbReference type="AlphaFoldDB" id="A0A3Q3WJH8"/>
<feature type="transmembrane region" description="Helical" evidence="5">
    <location>
        <begin position="146"/>
        <end position="166"/>
    </location>
</feature>
<feature type="transmembrane region" description="Helical" evidence="5">
    <location>
        <begin position="321"/>
        <end position="342"/>
    </location>
</feature>
<dbReference type="Pfam" id="PF00083">
    <property type="entry name" value="Sugar_tr"/>
    <property type="match status" value="1"/>
</dbReference>
<keyword evidence="2 5" id="KW-0812">Transmembrane</keyword>
<dbReference type="GO" id="GO:0016020">
    <property type="term" value="C:membrane"/>
    <property type="evidence" value="ECO:0007669"/>
    <property type="project" value="UniProtKB-SubCell"/>
</dbReference>
<dbReference type="GO" id="GO:0022857">
    <property type="term" value="F:transmembrane transporter activity"/>
    <property type="evidence" value="ECO:0007669"/>
    <property type="project" value="InterPro"/>
</dbReference>
<evidence type="ECO:0000256" key="2">
    <source>
        <dbReference type="ARBA" id="ARBA00022692"/>
    </source>
</evidence>
<sequence length="561" mass="63073">MKFENILAEVNDFGNLQLRTIVLMIVPRVTLSFNFLLNNLVATVPFPHSDISSLDDVFRDLSLAERLIVSILVQEDGTPSSCWMFAEPQYHLLVNSSDVTDLITVLCQNGWVYDNTTYKFTLASEVNFTWDLVCDKRRVNRATATIFLLGVMFGAAVFGYFINLLLSMQAPYLNKANNIKTNIHNLSGIIYWSFLITGVEWMGINHHTAVGILLTLDWSDGTALLALAAYFVHSWRHLTVTATTPMLLAIFSWCVPESARWLISEGKVDSAYFHLSKCAKVNHRQQFMAELEPEVENVYDILLIFNHSLIFHMKLALRTGLLWFCVATTFYGIGFNITGFGLNIYLTQFTYALIEIPAKVTVYYLLDKIGRRSVTMGALLMVAVCLGINIVVPKGWHTLRSLFKTVIGKGFSSAAFATIVLYSSELYPTVIRQNGMGYNSFMARIGVAVAPLILLLDEVWKDLPQVILCCMATLGGILARTLSETRNRCLPETIEDIEQHCFSVTKDKNDGRKIHKQVATEGDSSEGLEKTISREETQNLVMSMSSRLQGVIECKEFSSKY</sequence>
<feature type="transmembrane region" description="Helical" evidence="5">
    <location>
        <begin position="348"/>
        <end position="366"/>
    </location>
</feature>
<dbReference type="Gene3D" id="1.20.1250.20">
    <property type="entry name" value="MFS general substrate transporter like domains"/>
    <property type="match status" value="1"/>
</dbReference>
<dbReference type="SUPFAM" id="SSF103473">
    <property type="entry name" value="MFS general substrate transporter"/>
    <property type="match status" value="1"/>
</dbReference>
<protein>
    <submittedName>
        <fullName evidence="6">Uncharacterized protein</fullName>
    </submittedName>
</protein>
<feature type="transmembrane region" description="Helical" evidence="5">
    <location>
        <begin position="211"/>
        <end position="232"/>
    </location>
</feature>
<proteinExistence type="predicted"/>
<evidence type="ECO:0000313" key="7">
    <source>
        <dbReference type="Proteomes" id="UP000261620"/>
    </source>
</evidence>
<keyword evidence="3 5" id="KW-1133">Transmembrane helix</keyword>
<dbReference type="PANTHER" id="PTHR24064">
    <property type="entry name" value="SOLUTE CARRIER FAMILY 22 MEMBER"/>
    <property type="match status" value="1"/>
</dbReference>
<keyword evidence="4 5" id="KW-0472">Membrane</keyword>
<evidence type="ECO:0000256" key="3">
    <source>
        <dbReference type="ARBA" id="ARBA00022989"/>
    </source>
</evidence>
<evidence type="ECO:0000313" key="6">
    <source>
        <dbReference type="Ensembl" id="ENSMMOP00000008964.1"/>
    </source>
</evidence>
<evidence type="ECO:0000256" key="1">
    <source>
        <dbReference type="ARBA" id="ARBA00004141"/>
    </source>
</evidence>
<reference evidence="6" key="1">
    <citation type="submission" date="2025-08" db="UniProtKB">
        <authorList>
            <consortium name="Ensembl"/>
        </authorList>
    </citation>
    <scope>IDENTIFICATION</scope>
</reference>
<dbReference type="InterPro" id="IPR036259">
    <property type="entry name" value="MFS_trans_sf"/>
</dbReference>